<evidence type="ECO:0000313" key="2">
    <source>
        <dbReference type="Proteomes" id="UP001057402"/>
    </source>
</evidence>
<organism evidence="1 2">
    <name type="scientific">Melastoma candidum</name>
    <dbReference type="NCBI Taxonomy" id="119954"/>
    <lineage>
        <taxon>Eukaryota</taxon>
        <taxon>Viridiplantae</taxon>
        <taxon>Streptophyta</taxon>
        <taxon>Embryophyta</taxon>
        <taxon>Tracheophyta</taxon>
        <taxon>Spermatophyta</taxon>
        <taxon>Magnoliopsida</taxon>
        <taxon>eudicotyledons</taxon>
        <taxon>Gunneridae</taxon>
        <taxon>Pentapetalae</taxon>
        <taxon>rosids</taxon>
        <taxon>malvids</taxon>
        <taxon>Myrtales</taxon>
        <taxon>Melastomataceae</taxon>
        <taxon>Melastomatoideae</taxon>
        <taxon>Melastomateae</taxon>
        <taxon>Melastoma</taxon>
    </lineage>
</organism>
<sequence>MLSQLQAGCLSLARVIEDGVAKNEAPSIIRQLPEVLKQVCRRNHDVGSKSMIMVLLFSARTACKLGWFPDDDARHISILADEMATNLCGPNVVGSNLLSGSLLIPTIMSRFCPSFSLGKVLDSLEVSPGYGTYFRDFHILRDDFSPSARVKIRLLIARADMLETALCLVSPPQVSFLVNGAPVRRRTCIDVIPGPQLPTDITAMLRYGTNLLQAVGKFDSPCVMVIASMSEVNAPDSSSLLPYVPGLMVNLTDFNDQMDVDPVFGSEDRKHLLPDQANANGVAIPKLAGHQDSVIAGSLNMSLQPSNTVVDVPASSSASQVDLLTANLPLPPSLAVTSHCGQSIGDYGFQETLFPAATAESAPLPPSINANVLDGEYGHIPNLRPMNITRVPIAVQALPAQPQARMSAGRRARNTMNQSIPNVPPVHYFQQQHMIRPYAEVTSSYGPSATMFSHSYCVDMQQYLNQYTSTASIIHPPTVGQPCHMNIQNSLNSVDQQASPITPNSSGHASYSAMISEQPMLPLGRMRGSLSGQALENLRAHVILPTQIATPSGQSSGHPPGTQQPTALPQSQKNS</sequence>
<keyword evidence="2" id="KW-1185">Reference proteome</keyword>
<name>A0ACB9R302_9MYRT</name>
<reference evidence="2" key="1">
    <citation type="journal article" date="2023" name="Front. Plant Sci.">
        <title>Chromosomal-level genome assembly of Melastoma candidum provides insights into trichome evolution.</title>
        <authorList>
            <person name="Zhong Y."/>
            <person name="Wu W."/>
            <person name="Sun C."/>
            <person name="Zou P."/>
            <person name="Liu Y."/>
            <person name="Dai S."/>
            <person name="Zhou R."/>
        </authorList>
    </citation>
    <scope>NUCLEOTIDE SEQUENCE [LARGE SCALE GENOMIC DNA]</scope>
</reference>
<protein>
    <submittedName>
        <fullName evidence="1">Uncharacterized protein</fullName>
    </submittedName>
</protein>
<gene>
    <name evidence="1" type="ORF">MLD38_011534</name>
</gene>
<comment type="caution">
    <text evidence="1">The sequence shown here is derived from an EMBL/GenBank/DDBJ whole genome shotgun (WGS) entry which is preliminary data.</text>
</comment>
<evidence type="ECO:0000313" key="1">
    <source>
        <dbReference type="EMBL" id="KAI4373407.1"/>
    </source>
</evidence>
<proteinExistence type="predicted"/>
<dbReference type="EMBL" id="CM042883">
    <property type="protein sequence ID" value="KAI4373407.1"/>
    <property type="molecule type" value="Genomic_DNA"/>
</dbReference>
<dbReference type="Proteomes" id="UP001057402">
    <property type="component" value="Chromosome 4"/>
</dbReference>
<accession>A0ACB9R302</accession>